<accession>A0A1E7L5G3</accession>
<feature type="compositionally biased region" description="Low complexity" evidence="1">
    <location>
        <begin position="125"/>
        <end position="142"/>
    </location>
</feature>
<dbReference type="AlphaFoldDB" id="A0A1E7L5G3"/>
<keyword evidence="2" id="KW-1133">Transmembrane helix</keyword>
<dbReference type="PATRIC" id="fig|518642.10.peg.2407"/>
<keyword evidence="2" id="KW-0472">Membrane</keyword>
<protein>
    <recommendedName>
        <fullName evidence="5">Cellulose synthase</fullName>
    </recommendedName>
</protein>
<organism evidence="3 4">
    <name type="scientific">Streptomyces nanshensis</name>
    <dbReference type="NCBI Taxonomy" id="518642"/>
    <lineage>
        <taxon>Bacteria</taxon>
        <taxon>Bacillati</taxon>
        <taxon>Actinomycetota</taxon>
        <taxon>Actinomycetes</taxon>
        <taxon>Kitasatosporales</taxon>
        <taxon>Streptomycetaceae</taxon>
        <taxon>Streptomyces</taxon>
    </lineage>
</organism>
<evidence type="ECO:0000313" key="3">
    <source>
        <dbReference type="EMBL" id="OEV11437.1"/>
    </source>
</evidence>
<feature type="transmembrane region" description="Helical" evidence="2">
    <location>
        <begin position="71"/>
        <end position="89"/>
    </location>
</feature>
<evidence type="ECO:0008006" key="5">
    <source>
        <dbReference type="Google" id="ProtNLM"/>
    </source>
</evidence>
<keyword evidence="4" id="KW-1185">Reference proteome</keyword>
<dbReference type="EMBL" id="LJGW01000223">
    <property type="protein sequence ID" value="OEV11437.1"/>
    <property type="molecule type" value="Genomic_DNA"/>
</dbReference>
<proteinExistence type="predicted"/>
<name>A0A1E7L5G3_9ACTN</name>
<sequence length="171" mass="17044">MLTTTVCAALSAAGLAVAFLTAFRRRFAAATRIAAFALVPVGLAMSGLIGLAGKIGAAVGGWAADLVLKPTVWAGFAVLAVAFVLYVVGRFAGKRARRKAVESGPQPRATDGAPGRAVVSGTANAPAVGSGTASPSASTGQGRKPAPGKDAKPSSDDDFSDIEAILKKHGI</sequence>
<evidence type="ECO:0000256" key="1">
    <source>
        <dbReference type="SAM" id="MobiDB-lite"/>
    </source>
</evidence>
<feature type="transmembrane region" description="Helical" evidence="2">
    <location>
        <begin position="35"/>
        <end position="59"/>
    </location>
</feature>
<evidence type="ECO:0000313" key="4">
    <source>
        <dbReference type="Proteomes" id="UP000176005"/>
    </source>
</evidence>
<comment type="caution">
    <text evidence="3">The sequence shown here is derived from an EMBL/GenBank/DDBJ whole genome shotgun (WGS) entry which is preliminary data.</text>
</comment>
<dbReference type="RefSeq" id="WP_070017013.1">
    <property type="nucleotide sequence ID" value="NZ_LJGW01000223.1"/>
</dbReference>
<feature type="region of interest" description="Disordered" evidence="1">
    <location>
        <begin position="96"/>
        <end position="159"/>
    </location>
</feature>
<evidence type="ECO:0000256" key="2">
    <source>
        <dbReference type="SAM" id="Phobius"/>
    </source>
</evidence>
<keyword evidence="2" id="KW-0812">Transmembrane</keyword>
<dbReference type="Proteomes" id="UP000176005">
    <property type="component" value="Unassembled WGS sequence"/>
</dbReference>
<feature type="transmembrane region" description="Helical" evidence="2">
    <location>
        <begin position="6"/>
        <end position="23"/>
    </location>
</feature>
<reference evidence="3 4" key="1">
    <citation type="journal article" date="2016" name="Front. Microbiol.">
        <title>Comparative Genomics Analysis of Streptomyces Species Reveals Their Adaptation to the Marine Environment and Their Diversity at the Genomic Level.</title>
        <authorList>
            <person name="Tian X."/>
            <person name="Zhang Z."/>
            <person name="Yang T."/>
            <person name="Chen M."/>
            <person name="Li J."/>
            <person name="Chen F."/>
            <person name="Yang J."/>
            <person name="Li W."/>
            <person name="Zhang B."/>
            <person name="Zhang Z."/>
            <person name="Wu J."/>
            <person name="Zhang C."/>
            <person name="Long L."/>
            <person name="Xiao J."/>
        </authorList>
    </citation>
    <scope>NUCLEOTIDE SEQUENCE [LARGE SCALE GENOMIC DNA]</scope>
    <source>
        <strain evidence="3 4">SCSIO 10429</strain>
    </source>
</reference>
<gene>
    <name evidence="3" type="ORF">AN218_12960</name>
</gene>